<keyword evidence="6" id="KW-0418">Kinase</keyword>
<evidence type="ECO:0000256" key="1">
    <source>
        <dbReference type="ARBA" id="ARBA00000085"/>
    </source>
</evidence>
<dbReference type="SMART" id="SM00387">
    <property type="entry name" value="HATPase_c"/>
    <property type="match status" value="1"/>
</dbReference>
<evidence type="ECO:0000313" key="6">
    <source>
        <dbReference type="EMBL" id="MCF8713925.1"/>
    </source>
</evidence>
<gene>
    <name evidence="6" type="ORF">JM658_03710</name>
</gene>
<dbReference type="PROSITE" id="PS50109">
    <property type="entry name" value="HIS_KIN"/>
    <property type="match status" value="1"/>
</dbReference>
<sequence length="422" mass="48296">MLNFKKGYIIVFVISVIGLSFIQYQYLKLGLNLAKIQFNTKVGQALQTIKTDLSSQNELTFLIDQAITKDESYFTLSVDSIQDASSHFLNDFLVDRLLERGVKSDFQYRLYKNDSTVYLVSPSFEKYDNEELKFPVVLSGYLPNKLGERLILELQFKDLATYFLSQLNGLTIPSLIFMVAIIIVVVWVFRSLYWQRNVITTTNDFINNLTHELKTPVFSIGLATKLLEEKATEETKPIIAIVREQNDKLKVHVEKVLDLAGIESNRSILKLERHNFYPVLENLCASFSKLSELEKVDFKYLLEGDSYMIFCEIAHLENAINNLLDNAKKYSEGIPKIRLKSFIKDGYFYVTVKDEGIGIHEGELKNVFKKYHRISSGDLHNVRGYGLGLSYVKQVVKLHNGKVQLESKPSIGTTVTIKIPVK</sequence>
<dbReference type="SUPFAM" id="SSF47384">
    <property type="entry name" value="Homodimeric domain of signal transducing histidine kinase"/>
    <property type="match status" value="1"/>
</dbReference>
<dbReference type="SMART" id="SM00388">
    <property type="entry name" value="HisKA"/>
    <property type="match status" value="1"/>
</dbReference>
<keyword evidence="3" id="KW-0597">Phosphoprotein</keyword>
<protein>
    <recommendedName>
        <fullName evidence="2">histidine kinase</fullName>
        <ecNumber evidence="2">2.7.13.3</ecNumber>
    </recommendedName>
</protein>
<evidence type="ECO:0000256" key="3">
    <source>
        <dbReference type="ARBA" id="ARBA00022553"/>
    </source>
</evidence>
<dbReference type="Gene3D" id="3.30.565.10">
    <property type="entry name" value="Histidine kinase-like ATPase, C-terminal domain"/>
    <property type="match status" value="1"/>
</dbReference>
<keyword evidence="4" id="KW-1133">Transmembrane helix</keyword>
<dbReference type="PRINTS" id="PR00344">
    <property type="entry name" value="BCTRLSENSOR"/>
</dbReference>
<dbReference type="RefSeq" id="WP_236957883.1">
    <property type="nucleotide sequence ID" value="NZ_JAETXX010000001.1"/>
</dbReference>
<reference evidence="6 7" key="1">
    <citation type="submission" date="2021-01" db="EMBL/GenBank/DDBJ databases">
        <title>Genome sequencing of Joostella atrarenae M1-2 (= KCTC 23194).</title>
        <authorList>
            <person name="Zakaria M.R."/>
            <person name="Lam M.Q."/>
            <person name="Chong C.S."/>
        </authorList>
    </citation>
    <scope>NUCLEOTIDE SEQUENCE [LARGE SCALE GENOMIC DNA]</scope>
    <source>
        <strain evidence="6 7">M1-2</strain>
    </source>
</reference>
<dbReference type="SUPFAM" id="SSF55874">
    <property type="entry name" value="ATPase domain of HSP90 chaperone/DNA topoisomerase II/histidine kinase"/>
    <property type="match status" value="1"/>
</dbReference>
<evidence type="ECO:0000313" key="7">
    <source>
        <dbReference type="Proteomes" id="UP000829517"/>
    </source>
</evidence>
<name>A0ABS9J0R1_9FLAO</name>
<feature type="domain" description="Histidine kinase" evidence="5">
    <location>
        <begin position="208"/>
        <end position="422"/>
    </location>
</feature>
<organism evidence="6 7">
    <name type="scientific">Joostella atrarenae</name>
    <dbReference type="NCBI Taxonomy" id="679257"/>
    <lineage>
        <taxon>Bacteria</taxon>
        <taxon>Pseudomonadati</taxon>
        <taxon>Bacteroidota</taxon>
        <taxon>Flavobacteriia</taxon>
        <taxon>Flavobacteriales</taxon>
        <taxon>Flavobacteriaceae</taxon>
        <taxon>Joostella</taxon>
    </lineage>
</organism>
<accession>A0ABS9J0R1</accession>
<keyword evidence="4" id="KW-0812">Transmembrane</keyword>
<evidence type="ECO:0000256" key="2">
    <source>
        <dbReference type="ARBA" id="ARBA00012438"/>
    </source>
</evidence>
<dbReference type="EMBL" id="JAETXX010000001">
    <property type="protein sequence ID" value="MCF8713925.1"/>
    <property type="molecule type" value="Genomic_DNA"/>
</dbReference>
<dbReference type="CDD" id="cd00082">
    <property type="entry name" value="HisKA"/>
    <property type="match status" value="1"/>
</dbReference>
<dbReference type="InterPro" id="IPR036097">
    <property type="entry name" value="HisK_dim/P_sf"/>
</dbReference>
<feature type="transmembrane region" description="Helical" evidence="4">
    <location>
        <begin position="7"/>
        <end position="26"/>
    </location>
</feature>
<dbReference type="PANTHER" id="PTHR43547">
    <property type="entry name" value="TWO-COMPONENT HISTIDINE KINASE"/>
    <property type="match status" value="1"/>
</dbReference>
<dbReference type="InterPro" id="IPR036890">
    <property type="entry name" value="HATPase_C_sf"/>
</dbReference>
<dbReference type="GO" id="GO:0016301">
    <property type="term" value="F:kinase activity"/>
    <property type="evidence" value="ECO:0007669"/>
    <property type="project" value="UniProtKB-KW"/>
</dbReference>
<feature type="transmembrane region" description="Helical" evidence="4">
    <location>
        <begin position="170"/>
        <end position="189"/>
    </location>
</feature>
<dbReference type="EC" id="2.7.13.3" evidence="2"/>
<dbReference type="Pfam" id="PF00512">
    <property type="entry name" value="HisKA"/>
    <property type="match status" value="1"/>
</dbReference>
<evidence type="ECO:0000259" key="5">
    <source>
        <dbReference type="PROSITE" id="PS50109"/>
    </source>
</evidence>
<dbReference type="Pfam" id="PF02518">
    <property type="entry name" value="HATPase_c"/>
    <property type="match status" value="1"/>
</dbReference>
<dbReference type="InterPro" id="IPR003661">
    <property type="entry name" value="HisK_dim/P_dom"/>
</dbReference>
<keyword evidence="4" id="KW-0472">Membrane</keyword>
<comment type="caution">
    <text evidence="6">The sequence shown here is derived from an EMBL/GenBank/DDBJ whole genome shotgun (WGS) entry which is preliminary data.</text>
</comment>
<dbReference type="PANTHER" id="PTHR43547:SF2">
    <property type="entry name" value="HYBRID SIGNAL TRANSDUCTION HISTIDINE KINASE C"/>
    <property type="match status" value="1"/>
</dbReference>
<keyword evidence="7" id="KW-1185">Reference proteome</keyword>
<keyword evidence="6" id="KW-0808">Transferase</keyword>
<dbReference type="Proteomes" id="UP000829517">
    <property type="component" value="Unassembled WGS sequence"/>
</dbReference>
<dbReference type="InterPro" id="IPR003594">
    <property type="entry name" value="HATPase_dom"/>
</dbReference>
<comment type="catalytic activity">
    <reaction evidence="1">
        <text>ATP + protein L-histidine = ADP + protein N-phospho-L-histidine.</text>
        <dbReference type="EC" id="2.7.13.3"/>
    </reaction>
</comment>
<proteinExistence type="predicted"/>
<dbReference type="InterPro" id="IPR005467">
    <property type="entry name" value="His_kinase_dom"/>
</dbReference>
<dbReference type="Gene3D" id="1.10.287.130">
    <property type="match status" value="1"/>
</dbReference>
<dbReference type="InterPro" id="IPR004358">
    <property type="entry name" value="Sig_transdc_His_kin-like_C"/>
</dbReference>
<evidence type="ECO:0000256" key="4">
    <source>
        <dbReference type="SAM" id="Phobius"/>
    </source>
</evidence>